<dbReference type="InterPro" id="IPR009875">
    <property type="entry name" value="PilZ_domain"/>
</dbReference>
<keyword evidence="3" id="KW-1185">Reference proteome</keyword>
<sequence>MDKTNHNVVINQQELDFIAGLEHESNENDGPLNDSEVFVTNAELSFFKHFSKADSVGVVAQYGNHRLFFPIEFNTDEQGLDSMAFAPPQIFEKGTHDRSWRLIPKQELILIDRQGQPLPYKLRDISFSGLSLQASDTEIELPTELEDIYLKIPEHPKIPLNGRFSRYINPGTVAFELDDMSQQGNRTLREYLYSAHQMLNKPKSLLPEY</sequence>
<dbReference type="GO" id="GO:0035438">
    <property type="term" value="F:cyclic-di-GMP binding"/>
    <property type="evidence" value="ECO:0007669"/>
    <property type="project" value="InterPro"/>
</dbReference>
<evidence type="ECO:0000259" key="1">
    <source>
        <dbReference type="Pfam" id="PF07238"/>
    </source>
</evidence>
<gene>
    <name evidence="2" type="ORF">DXX94_16730</name>
</gene>
<reference evidence="3" key="1">
    <citation type="submission" date="2018-08" db="EMBL/GenBank/DDBJ databases">
        <title>Thalassotalea euphylliae genome.</title>
        <authorList>
            <person name="Summers S."/>
            <person name="Rice S.A."/>
            <person name="Freckelton M.L."/>
            <person name="Nedved B.T."/>
            <person name="Hadfield M.G."/>
        </authorList>
    </citation>
    <scope>NUCLEOTIDE SEQUENCE [LARGE SCALE GENOMIC DNA]</scope>
    <source>
        <strain evidence="3">H3</strain>
    </source>
</reference>
<protein>
    <submittedName>
        <fullName evidence="2">PilZ domain-containing protein</fullName>
    </submittedName>
</protein>
<evidence type="ECO:0000313" key="3">
    <source>
        <dbReference type="Proteomes" id="UP000256899"/>
    </source>
</evidence>
<dbReference type="Proteomes" id="UP000256899">
    <property type="component" value="Unassembled WGS sequence"/>
</dbReference>
<organism evidence="2 3">
    <name type="scientific">Thalassotalea euphylliae</name>
    <dbReference type="NCBI Taxonomy" id="1655234"/>
    <lineage>
        <taxon>Bacteria</taxon>
        <taxon>Pseudomonadati</taxon>
        <taxon>Pseudomonadota</taxon>
        <taxon>Gammaproteobacteria</taxon>
        <taxon>Alteromonadales</taxon>
        <taxon>Colwelliaceae</taxon>
        <taxon>Thalassotalea</taxon>
    </lineage>
</organism>
<dbReference type="EMBL" id="QUOT01000001">
    <property type="protein sequence ID" value="REL32227.1"/>
    <property type="molecule type" value="Genomic_DNA"/>
</dbReference>
<dbReference type="AlphaFoldDB" id="A0A3E0U6L4"/>
<accession>A0A3E0U6L4</accession>
<dbReference type="Pfam" id="PF07238">
    <property type="entry name" value="PilZ"/>
    <property type="match status" value="1"/>
</dbReference>
<feature type="domain" description="PilZ" evidence="1">
    <location>
        <begin position="98"/>
        <end position="193"/>
    </location>
</feature>
<dbReference type="Gene3D" id="2.40.10.220">
    <property type="entry name" value="predicted glycosyltransferase like domains"/>
    <property type="match status" value="1"/>
</dbReference>
<evidence type="ECO:0000313" key="2">
    <source>
        <dbReference type="EMBL" id="REL32227.1"/>
    </source>
</evidence>
<comment type="caution">
    <text evidence="2">The sequence shown here is derived from an EMBL/GenBank/DDBJ whole genome shotgun (WGS) entry which is preliminary data.</text>
</comment>
<proteinExistence type="predicted"/>
<dbReference type="RefSeq" id="WP_116017635.1">
    <property type="nucleotide sequence ID" value="NZ_QUOT01000001.1"/>
</dbReference>
<name>A0A3E0U6L4_9GAMM</name>